<protein>
    <submittedName>
        <fullName evidence="2">Uncharacterized protein</fullName>
    </submittedName>
</protein>
<name>A0A5J4SRF0_9EUKA</name>
<reference evidence="2 3" key="1">
    <citation type="submission" date="2019-03" db="EMBL/GenBank/DDBJ databases">
        <title>Single cell metagenomics reveals metabolic interactions within the superorganism composed of flagellate Streblomastix strix and complex community of Bacteroidetes bacteria on its surface.</title>
        <authorList>
            <person name="Treitli S.C."/>
            <person name="Kolisko M."/>
            <person name="Husnik F."/>
            <person name="Keeling P."/>
            <person name="Hampl V."/>
        </authorList>
    </citation>
    <scope>NUCLEOTIDE SEQUENCE [LARGE SCALE GENOMIC DNA]</scope>
    <source>
        <strain evidence="2">ST1C</strain>
    </source>
</reference>
<feature type="non-terminal residue" evidence="2">
    <location>
        <position position="259"/>
    </location>
</feature>
<evidence type="ECO:0000256" key="1">
    <source>
        <dbReference type="SAM" id="MobiDB-lite"/>
    </source>
</evidence>
<comment type="caution">
    <text evidence="2">The sequence shown here is derived from an EMBL/GenBank/DDBJ whole genome shotgun (WGS) entry which is preliminary data.</text>
</comment>
<dbReference type="Proteomes" id="UP000324800">
    <property type="component" value="Unassembled WGS sequence"/>
</dbReference>
<gene>
    <name evidence="2" type="ORF">EZS28_051997</name>
</gene>
<feature type="compositionally biased region" description="Basic and acidic residues" evidence="1">
    <location>
        <begin position="133"/>
        <end position="144"/>
    </location>
</feature>
<dbReference type="EMBL" id="SNRW01039961">
    <property type="protein sequence ID" value="KAA6347991.1"/>
    <property type="molecule type" value="Genomic_DNA"/>
</dbReference>
<evidence type="ECO:0000313" key="3">
    <source>
        <dbReference type="Proteomes" id="UP000324800"/>
    </source>
</evidence>
<accession>A0A5J4SRF0</accession>
<organism evidence="2 3">
    <name type="scientific">Streblomastix strix</name>
    <dbReference type="NCBI Taxonomy" id="222440"/>
    <lineage>
        <taxon>Eukaryota</taxon>
        <taxon>Metamonada</taxon>
        <taxon>Preaxostyla</taxon>
        <taxon>Oxymonadida</taxon>
        <taxon>Streblomastigidae</taxon>
        <taxon>Streblomastix</taxon>
    </lineage>
</organism>
<evidence type="ECO:0000313" key="2">
    <source>
        <dbReference type="EMBL" id="KAA6347991.1"/>
    </source>
</evidence>
<proteinExistence type="predicted"/>
<sequence length="259" mass="29886">MDQSADQKEQGLKDLEKLQEWDDKREIHEAKYKGILRDIDGIFSQSGKTNTGFAQIADKISFGMGTFQKPKEKVSTLINTRNKQIDDSDLSNKLKLVKHRIDNVSNWIPAAERARKEQQMFRINPEGTNDSNNSDHKTVKIKSKEQKISEEIEELRKRIGIAQKTRRQRAKEAGLDPNKLRIHQLIGSPDSELQDINNSKNEQLLMQLAEDNYQEIRKIQKQEIRRIRTAETTNRSINNSFGNEFTTERSGFGGYDVLT</sequence>
<dbReference type="AlphaFoldDB" id="A0A5J4SRF0"/>
<feature type="region of interest" description="Disordered" evidence="1">
    <location>
        <begin position="124"/>
        <end position="144"/>
    </location>
</feature>